<name>A0ABT7DV13_9NEIS</name>
<evidence type="ECO:0000259" key="3">
    <source>
        <dbReference type="Pfam" id="PF01636"/>
    </source>
</evidence>
<evidence type="ECO:0000256" key="2">
    <source>
        <dbReference type="ARBA" id="ARBA00022840"/>
    </source>
</evidence>
<evidence type="ECO:0000256" key="1">
    <source>
        <dbReference type="ARBA" id="ARBA00022741"/>
    </source>
</evidence>
<dbReference type="InterPro" id="IPR011009">
    <property type="entry name" value="Kinase-like_dom_sf"/>
</dbReference>
<comment type="caution">
    <text evidence="4">The sequence shown here is derived from an EMBL/GenBank/DDBJ whole genome shotgun (WGS) entry which is preliminary data.</text>
</comment>
<protein>
    <submittedName>
        <fullName evidence="4">Phosphotransferase</fullName>
    </submittedName>
</protein>
<dbReference type="RefSeq" id="WP_284098775.1">
    <property type="nucleotide sequence ID" value="NZ_JARRAF010000001.1"/>
</dbReference>
<feature type="domain" description="Aminoglycoside phosphotransferase" evidence="3">
    <location>
        <begin position="22"/>
        <end position="247"/>
    </location>
</feature>
<keyword evidence="1" id="KW-0547">Nucleotide-binding</keyword>
<dbReference type="Pfam" id="PF01636">
    <property type="entry name" value="APH"/>
    <property type="match status" value="1"/>
</dbReference>
<dbReference type="EMBL" id="JARRAF010000001">
    <property type="protein sequence ID" value="MDK2122487.1"/>
    <property type="molecule type" value="Genomic_DNA"/>
</dbReference>
<evidence type="ECO:0000313" key="4">
    <source>
        <dbReference type="EMBL" id="MDK2122487.1"/>
    </source>
</evidence>
<reference evidence="4" key="1">
    <citation type="submission" date="2023-03" db="EMBL/GenBank/DDBJ databases">
        <title>Chitinimonas shenzhenensis gen. nov., sp. nov., a novel member of family Burkholderiaceae isolated from activated sludge collected in Shen Zhen, China.</title>
        <authorList>
            <person name="Wang X."/>
        </authorList>
    </citation>
    <scope>NUCLEOTIDE SEQUENCE</scope>
    <source>
        <strain evidence="4">DQS-5</strain>
    </source>
</reference>
<dbReference type="InterPro" id="IPR002575">
    <property type="entry name" value="Aminoglycoside_PTrfase"/>
</dbReference>
<keyword evidence="2" id="KW-0067">ATP-binding</keyword>
<organism evidence="4 5">
    <name type="scientific">Parachitinimonas caeni</name>
    <dbReference type="NCBI Taxonomy" id="3031301"/>
    <lineage>
        <taxon>Bacteria</taxon>
        <taxon>Pseudomonadati</taxon>
        <taxon>Pseudomonadota</taxon>
        <taxon>Betaproteobacteria</taxon>
        <taxon>Neisseriales</taxon>
        <taxon>Chitinibacteraceae</taxon>
        <taxon>Parachitinimonas</taxon>
    </lineage>
</organism>
<proteinExistence type="predicted"/>
<evidence type="ECO:0000313" key="5">
    <source>
        <dbReference type="Proteomes" id="UP001172778"/>
    </source>
</evidence>
<dbReference type="PANTHER" id="PTHR33540:SF1">
    <property type="entry name" value="N-ACETYLMURAMATE_N-ACETYLGLUCOSAMINE KINASE"/>
    <property type="match status" value="1"/>
</dbReference>
<dbReference type="Proteomes" id="UP001172778">
    <property type="component" value="Unassembled WGS sequence"/>
</dbReference>
<dbReference type="Gene3D" id="3.90.1200.10">
    <property type="match status" value="1"/>
</dbReference>
<gene>
    <name evidence="4" type="ORF">PZA18_00315</name>
</gene>
<dbReference type="SUPFAM" id="SSF56112">
    <property type="entry name" value="Protein kinase-like (PK-like)"/>
    <property type="match status" value="1"/>
</dbReference>
<dbReference type="Gene3D" id="3.30.200.20">
    <property type="entry name" value="Phosphorylase Kinase, domain 1"/>
    <property type="match status" value="1"/>
</dbReference>
<sequence length="332" mass="38032">MLRLQQLESWLTGLYPDSPFSLAPASADASFRRYFRVSFADGRSLIAMDAPPQHEDCRPFVRIAGLFDCVNVPKVIQQDLEQGFLLLTDLGSTTYLAAMHPEKPEAAQALYRDAISALVAIQKASMADTLPPYDAALLRRELQLYPEWYVARHLGKSLDDKQQATWDRVTALILANNLAQPKVYVHRDFHSRNLMVTEPNPGVLDFQDAVYGPITYDLVSLLRDAYIEWPEEFVLDLVIRYWEQARAAQLPVPTDFAEFYRDFEWMGVQRQLKVIGIFARLCHRDGKSGYLNDIPLVMRYLRKACARYAELRALLRLVDELEGVSHHTGYTF</sequence>
<keyword evidence="5" id="KW-1185">Reference proteome</keyword>
<dbReference type="PANTHER" id="PTHR33540">
    <property type="entry name" value="TRNA THREONYLCARBAMOYLADENOSINE BIOSYNTHESIS PROTEIN TSAE"/>
    <property type="match status" value="1"/>
</dbReference>
<accession>A0ABT7DV13</accession>